<sequence>MSPPTSSDLSSPAMSSFLSQASAALSPTSPIILKDMFRFGEPSPTLANTLLRLAISGHKTATTSWPVPSPLYWGVGDYSIILDGDNNPGALMRTTEMTTCMFKDVQDDFALAEGEGTVEDYKQGHREFYHRQWERDEKSYQSFGEDSEVLCERFEVVYVREDLQQGAQVGAKGAAR</sequence>
<dbReference type="SMART" id="SM01022">
    <property type="entry name" value="ASCH"/>
    <property type="match status" value="1"/>
</dbReference>
<dbReference type="EMBL" id="MU865413">
    <property type="protein sequence ID" value="KAK4223826.1"/>
    <property type="molecule type" value="Genomic_DNA"/>
</dbReference>
<evidence type="ECO:0000313" key="2">
    <source>
        <dbReference type="EMBL" id="KAK4223826.1"/>
    </source>
</evidence>
<dbReference type="AlphaFoldDB" id="A0AAN7BI74"/>
<protein>
    <submittedName>
        <fullName evidence="2">PUA-like domain-containing protein</fullName>
    </submittedName>
</protein>
<organism evidence="2 3">
    <name type="scientific">Podospora fimiseda</name>
    <dbReference type="NCBI Taxonomy" id="252190"/>
    <lineage>
        <taxon>Eukaryota</taxon>
        <taxon>Fungi</taxon>
        <taxon>Dikarya</taxon>
        <taxon>Ascomycota</taxon>
        <taxon>Pezizomycotina</taxon>
        <taxon>Sordariomycetes</taxon>
        <taxon>Sordariomycetidae</taxon>
        <taxon>Sordariales</taxon>
        <taxon>Podosporaceae</taxon>
        <taxon>Podospora</taxon>
    </lineage>
</organism>
<dbReference type="SUPFAM" id="SSF88697">
    <property type="entry name" value="PUA domain-like"/>
    <property type="match status" value="1"/>
</dbReference>
<evidence type="ECO:0000313" key="3">
    <source>
        <dbReference type="Proteomes" id="UP001301958"/>
    </source>
</evidence>
<feature type="domain" description="ASCH" evidence="1">
    <location>
        <begin position="37"/>
        <end position="158"/>
    </location>
</feature>
<evidence type="ECO:0000259" key="1">
    <source>
        <dbReference type="SMART" id="SM01022"/>
    </source>
</evidence>
<dbReference type="PANTHER" id="PTHR39203:SF1">
    <property type="entry name" value="CYTOPLASMIC PROTEIN"/>
    <property type="match status" value="1"/>
</dbReference>
<dbReference type="Proteomes" id="UP001301958">
    <property type="component" value="Unassembled WGS sequence"/>
</dbReference>
<proteinExistence type="predicted"/>
<dbReference type="Gene3D" id="3.10.400.10">
    <property type="entry name" value="Sulfate adenylyltransferase"/>
    <property type="match status" value="1"/>
</dbReference>
<dbReference type="InterPro" id="IPR015947">
    <property type="entry name" value="PUA-like_sf"/>
</dbReference>
<gene>
    <name evidence="2" type="ORF">QBC38DRAFT_38119</name>
</gene>
<reference evidence="2" key="1">
    <citation type="journal article" date="2023" name="Mol. Phylogenet. Evol.">
        <title>Genome-scale phylogeny and comparative genomics of the fungal order Sordariales.</title>
        <authorList>
            <person name="Hensen N."/>
            <person name="Bonometti L."/>
            <person name="Westerberg I."/>
            <person name="Brannstrom I.O."/>
            <person name="Guillou S."/>
            <person name="Cros-Aarteil S."/>
            <person name="Calhoun S."/>
            <person name="Haridas S."/>
            <person name="Kuo A."/>
            <person name="Mondo S."/>
            <person name="Pangilinan J."/>
            <person name="Riley R."/>
            <person name="LaButti K."/>
            <person name="Andreopoulos B."/>
            <person name="Lipzen A."/>
            <person name="Chen C."/>
            <person name="Yan M."/>
            <person name="Daum C."/>
            <person name="Ng V."/>
            <person name="Clum A."/>
            <person name="Steindorff A."/>
            <person name="Ohm R.A."/>
            <person name="Martin F."/>
            <person name="Silar P."/>
            <person name="Natvig D.O."/>
            <person name="Lalanne C."/>
            <person name="Gautier V."/>
            <person name="Ament-Velasquez S.L."/>
            <person name="Kruys A."/>
            <person name="Hutchinson M.I."/>
            <person name="Powell A.J."/>
            <person name="Barry K."/>
            <person name="Miller A.N."/>
            <person name="Grigoriev I.V."/>
            <person name="Debuchy R."/>
            <person name="Gladieux P."/>
            <person name="Hiltunen Thoren M."/>
            <person name="Johannesson H."/>
        </authorList>
    </citation>
    <scope>NUCLEOTIDE SEQUENCE</scope>
    <source>
        <strain evidence="2">CBS 990.96</strain>
    </source>
</reference>
<name>A0AAN7BI74_9PEZI</name>
<dbReference type="InterPro" id="IPR009326">
    <property type="entry name" value="DUF984"/>
</dbReference>
<accession>A0AAN7BI74</accession>
<reference evidence="2" key="2">
    <citation type="submission" date="2023-05" db="EMBL/GenBank/DDBJ databases">
        <authorList>
            <consortium name="Lawrence Berkeley National Laboratory"/>
            <person name="Steindorff A."/>
            <person name="Hensen N."/>
            <person name="Bonometti L."/>
            <person name="Westerberg I."/>
            <person name="Brannstrom I.O."/>
            <person name="Guillou S."/>
            <person name="Cros-Aarteil S."/>
            <person name="Calhoun S."/>
            <person name="Haridas S."/>
            <person name="Kuo A."/>
            <person name="Mondo S."/>
            <person name="Pangilinan J."/>
            <person name="Riley R."/>
            <person name="Labutti K."/>
            <person name="Andreopoulos B."/>
            <person name="Lipzen A."/>
            <person name="Chen C."/>
            <person name="Yanf M."/>
            <person name="Daum C."/>
            <person name="Ng V."/>
            <person name="Clum A."/>
            <person name="Ohm R."/>
            <person name="Martin F."/>
            <person name="Silar P."/>
            <person name="Natvig D."/>
            <person name="Lalanne C."/>
            <person name="Gautier V."/>
            <person name="Ament-Velasquez S.L."/>
            <person name="Kruys A."/>
            <person name="Hutchinson M.I."/>
            <person name="Powell A.J."/>
            <person name="Barry K."/>
            <person name="Miller A.N."/>
            <person name="Grigoriev I.V."/>
            <person name="Debuchy R."/>
            <person name="Gladieux P."/>
            <person name="Thoren M.H."/>
            <person name="Johannesson H."/>
        </authorList>
    </citation>
    <scope>NUCLEOTIDE SEQUENCE</scope>
    <source>
        <strain evidence="2">CBS 990.96</strain>
    </source>
</reference>
<dbReference type="Pfam" id="PF04266">
    <property type="entry name" value="ASCH"/>
    <property type="match status" value="1"/>
</dbReference>
<dbReference type="InterPro" id="IPR007374">
    <property type="entry name" value="ASCH_domain"/>
</dbReference>
<keyword evidence="3" id="KW-1185">Reference proteome</keyword>
<comment type="caution">
    <text evidence="2">The sequence shown here is derived from an EMBL/GenBank/DDBJ whole genome shotgun (WGS) entry which is preliminary data.</text>
</comment>
<dbReference type="PANTHER" id="PTHR39203">
    <property type="entry name" value="CYTOPLASMIC PROTEIN-RELATED"/>
    <property type="match status" value="1"/>
</dbReference>